<keyword evidence="8" id="KW-0007">Acetylation</keyword>
<evidence type="ECO:0000256" key="2">
    <source>
        <dbReference type="ARBA" id="ARBA00004496"/>
    </source>
</evidence>
<dbReference type="Proteomes" id="UP001152320">
    <property type="component" value="Chromosome 8"/>
</dbReference>
<dbReference type="OrthoDB" id="10003551at2759"/>
<dbReference type="CDD" id="cd01612">
    <property type="entry name" value="Ubl_ATG12"/>
    <property type="match status" value="1"/>
</dbReference>
<sequence>MENDKSPDNTVGGTSEASGPAEDVAQNQPAAKSDKIDILLKATGDAPILKRKKWSVPGDRKISSIIDFLKKYLKCEPHESLFLYVQQTFAPSPDQDIRNLYECYGSDGKLVLHYCKSEAWG</sequence>
<comment type="function">
    <text evidence="11">Ubiquitin-like protein involved in autophagic vesicle formation.</text>
</comment>
<dbReference type="GO" id="GO:0034045">
    <property type="term" value="C:phagophore assembly site membrane"/>
    <property type="evidence" value="ECO:0007669"/>
    <property type="project" value="TreeGrafter"/>
</dbReference>
<evidence type="ECO:0000313" key="13">
    <source>
        <dbReference type="EMBL" id="KAJ8037842.1"/>
    </source>
</evidence>
<dbReference type="Pfam" id="PF04110">
    <property type="entry name" value="APG12"/>
    <property type="match status" value="1"/>
</dbReference>
<evidence type="ECO:0000256" key="11">
    <source>
        <dbReference type="RuleBase" id="RU361201"/>
    </source>
</evidence>
<dbReference type="GO" id="GO:0000421">
    <property type="term" value="C:autophagosome membrane"/>
    <property type="evidence" value="ECO:0007669"/>
    <property type="project" value="TreeGrafter"/>
</dbReference>
<keyword evidence="6 11" id="KW-1017">Isopeptide bond</keyword>
<dbReference type="GO" id="GO:0034727">
    <property type="term" value="P:piecemeal microautophagy of the nucleus"/>
    <property type="evidence" value="ECO:0007669"/>
    <property type="project" value="TreeGrafter"/>
</dbReference>
<evidence type="ECO:0000256" key="3">
    <source>
        <dbReference type="ARBA" id="ARBA00007778"/>
    </source>
</evidence>
<protein>
    <recommendedName>
        <fullName evidence="4 11">Ubiquitin-like protein ATG12</fullName>
    </recommendedName>
</protein>
<dbReference type="GO" id="GO:0061723">
    <property type="term" value="P:glycophagy"/>
    <property type="evidence" value="ECO:0007669"/>
    <property type="project" value="TreeGrafter"/>
</dbReference>
<dbReference type="GO" id="GO:0012505">
    <property type="term" value="C:endomembrane system"/>
    <property type="evidence" value="ECO:0007669"/>
    <property type="project" value="UniProtKB-SubCell"/>
</dbReference>
<accession>A0A9Q1H6X8</accession>
<evidence type="ECO:0000313" key="14">
    <source>
        <dbReference type="Proteomes" id="UP001152320"/>
    </source>
</evidence>
<evidence type="ECO:0000256" key="1">
    <source>
        <dbReference type="ARBA" id="ARBA00004184"/>
    </source>
</evidence>
<evidence type="ECO:0000256" key="5">
    <source>
        <dbReference type="ARBA" id="ARBA00022490"/>
    </source>
</evidence>
<keyword evidence="7 11" id="KW-0833">Ubl conjugation pathway</keyword>
<keyword evidence="10" id="KW-0472">Membrane</keyword>
<evidence type="ECO:0000256" key="7">
    <source>
        <dbReference type="ARBA" id="ARBA00022786"/>
    </source>
</evidence>
<evidence type="ECO:0000256" key="9">
    <source>
        <dbReference type="ARBA" id="ARBA00023006"/>
    </source>
</evidence>
<dbReference type="GO" id="GO:0097352">
    <property type="term" value="P:autophagosome maturation"/>
    <property type="evidence" value="ECO:0007669"/>
    <property type="project" value="TreeGrafter"/>
</dbReference>
<dbReference type="GO" id="GO:0034274">
    <property type="term" value="C:Atg12-Atg5-Atg16 complex"/>
    <property type="evidence" value="ECO:0007669"/>
    <property type="project" value="TreeGrafter"/>
</dbReference>
<gene>
    <name evidence="13" type="ORF">HOLleu_18763</name>
</gene>
<keyword evidence="9 11" id="KW-0072">Autophagy</keyword>
<keyword evidence="5" id="KW-0963">Cytoplasm</keyword>
<dbReference type="InterPro" id="IPR029071">
    <property type="entry name" value="Ubiquitin-like_domsf"/>
</dbReference>
<name>A0A9Q1H6X8_HOLLE</name>
<evidence type="ECO:0000256" key="10">
    <source>
        <dbReference type="ARBA" id="ARBA00023136"/>
    </source>
</evidence>
<feature type="region of interest" description="Disordered" evidence="12">
    <location>
        <begin position="1"/>
        <end position="32"/>
    </location>
</feature>
<dbReference type="PANTHER" id="PTHR13385">
    <property type="entry name" value="AUTOPHAGY PROTEIN 12"/>
    <property type="match status" value="1"/>
</dbReference>
<dbReference type="GO" id="GO:0000422">
    <property type="term" value="P:autophagy of mitochondrion"/>
    <property type="evidence" value="ECO:0007669"/>
    <property type="project" value="TreeGrafter"/>
</dbReference>
<comment type="caution">
    <text evidence="13">The sequence shown here is derived from an EMBL/GenBank/DDBJ whole genome shotgun (WGS) entry which is preliminary data.</text>
</comment>
<dbReference type="PANTHER" id="PTHR13385:SF0">
    <property type="entry name" value="UBIQUITIN-LIKE PROTEIN ATG12"/>
    <property type="match status" value="1"/>
</dbReference>
<organism evidence="13 14">
    <name type="scientific">Holothuria leucospilota</name>
    <name type="common">Black long sea cucumber</name>
    <name type="synonym">Mertensiothuria leucospilota</name>
    <dbReference type="NCBI Taxonomy" id="206669"/>
    <lineage>
        <taxon>Eukaryota</taxon>
        <taxon>Metazoa</taxon>
        <taxon>Echinodermata</taxon>
        <taxon>Eleutherozoa</taxon>
        <taxon>Echinozoa</taxon>
        <taxon>Holothuroidea</taxon>
        <taxon>Aspidochirotacea</taxon>
        <taxon>Aspidochirotida</taxon>
        <taxon>Holothuriidae</taxon>
        <taxon>Holothuria</taxon>
    </lineage>
</organism>
<proteinExistence type="inferred from homology"/>
<dbReference type="AlphaFoldDB" id="A0A9Q1H6X8"/>
<reference evidence="13" key="1">
    <citation type="submission" date="2021-10" db="EMBL/GenBank/DDBJ databases">
        <title>Tropical sea cucumber genome reveals ecological adaptation and Cuvierian tubules defense mechanism.</title>
        <authorList>
            <person name="Chen T."/>
        </authorList>
    </citation>
    <scope>NUCLEOTIDE SEQUENCE</scope>
    <source>
        <strain evidence="13">Nanhai2018</strain>
        <tissue evidence="13">Muscle</tissue>
    </source>
</reference>
<dbReference type="SUPFAM" id="SSF54236">
    <property type="entry name" value="Ubiquitin-like"/>
    <property type="match status" value="1"/>
</dbReference>
<dbReference type="FunFam" id="3.10.20.90:FF:000117">
    <property type="entry name" value="Ubiquitin-like protein ATG12"/>
    <property type="match status" value="1"/>
</dbReference>
<evidence type="ECO:0000256" key="4">
    <source>
        <dbReference type="ARBA" id="ARBA00015875"/>
    </source>
</evidence>
<comment type="subcellular location">
    <subcellularLocation>
        <location evidence="2">Cytoplasm</location>
    </subcellularLocation>
    <subcellularLocation>
        <location evidence="1">Endomembrane system</location>
        <topology evidence="1">Peripheral membrane protein</topology>
    </subcellularLocation>
</comment>
<keyword evidence="14" id="KW-1185">Reference proteome</keyword>
<comment type="subunit">
    <text evidence="11">Forms a conjugate with ATG5.</text>
</comment>
<evidence type="ECO:0000256" key="12">
    <source>
        <dbReference type="SAM" id="MobiDB-lite"/>
    </source>
</evidence>
<dbReference type="EMBL" id="JAIZAY010000008">
    <property type="protein sequence ID" value="KAJ8037842.1"/>
    <property type="molecule type" value="Genomic_DNA"/>
</dbReference>
<comment type="similarity">
    <text evidence="3 11">Belongs to the ATG12 family.</text>
</comment>
<dbReference type="InterPro" id="IPR007242">
    <property type="entry name" value="Atg12"/>
</dbReference>
<dbReference type="Gene3D" id="3.10.20.90">
    <property type="entry name" value="Phosphatidylinositol 3-kinase Catalytic Subunit, Chain A, domain 1"/>
    <property type="match status" value="1"/>
</dbReference>
<feature type="compositionally biased region" description="Polar residues" evidence="12">
    <location>
        <begin position="8"/>
        <end position="17"/>
    </location>
</feature>
<dbReference type="GO" id="GO:0000045">
    <property type="term" value="P:autophagosome assembly"/>
    <property type="evidence" value="ECO:0007669"/>
    <property type="project" value="InterPro"/>
</dbReference>
<evidence type="ECO:0000256" key="6">
    <source>
        <dbReference type="ARBA" id="ARBA00022499"/>
    </source>
</evidence>
<dbReference type="GO" id="GO:0019776">
    <property type="term" value="F:Atg8-family ligase activity"/>
    <property type="evidence" value="ECO:0007669"/>
    <property type="project" value="TreeGrafter"/>
</dbReference>
<evidence type="ECO:0000256" key="8">
    <source>
        <dbReference type="ARBA" id="ARBA00022990"/>
    </source>
</evidence>